<accession>A0A7S2A1E0</accession>
<feature type="compositionally biased region" description="Basic and acidic residues" evidence="2">
    <location>
        <begin position="43"/>
        <end position="63"/>
    </location>
</feature>
<evidence type="ECO:0000256" key="2">
    <source>
        <dbReference type="SAM" id="MobiDB-lite"/>
    </source>
</evidence>
<feature type="compositionally biased region" description="Low complexity" evidence="2">
    <location>
        <begin position="86"/>
        <end position="111"/>
    </location>
</feature>
<evidence type="ECO:0000256" key="3">
    <source>
        <dbReference type="SAM" id="SignalP"/>
    </source>
</evidence>
<keyword evidence="3" id="KW-0732">Signal</keyword>
<organism evidence="4">
    <name type="scientific">Trieres chinensis</name>
    <name type="common">Marine centric diatom</name>
    <name type="synonym">Odontella sinensis</name>
    <dbReference type="NCBI Taxonomy" id="1514140"/>
    <lineage>
        <taxon>Eukaryota</taxon>
        <taxon>Sar</taxon>
        <taxon>Stramenopiles</taxon>
        <taxon>Ochrophyta</taxon>
        <taxon>Bacillariophyta</taxon>
        <taxon>Mediophyceae</taxon>
        <taxon>Biddulphiophycidae</taxon>
        <taxon>Eupodiscales</taxon>
        <taxon>Parodontellaceae</taxon>
        <taxon>Trieres</taxon>
    </lineage>
</organism>
<dbReference type="EMBL" id="HBGO01030495">
    <property type="protein sequence ID" value="CAD9354524.1"/>
    <property type="molecule type" value="Transcribed_RNA"/>
</dbReference>
<evidence type="ECO:0000256" key="1">
    <source>
        <dbReference type="SAM" id="Coils"/>
    </source>
</evidence>
<feature type="compositionally biased region" description="Basic and acidic residues" evidence="2">
    <location>
        <begin position="167"/>
        <end position="177"/>
    </location>
</feature>
<feature type="region of interest" description="Disordered" evidence="2">
    <location>
        <begin position="23"/>
        <end position="192"/>
    </location>
</feature>
<gene>
    <name evidence="4" type="ORF">OSIN01602_LOCUS17510</name>
</gene>
<name>A0A7S2A1E0_TRICV</name>
<proteinExistence type="predicted"/>
<evidence type="ECO:0000313" key="4">
    <source>
        <dbReference type="EMBL" id="CAD9354524.1"/>
    </source>
</evidence>
<reference evidence="4" key="1">
    <citation type="submission" date="2021-01" db="EMBL/GenBank/DDBJ databases">
        <authorList>
            <person name="Corre E."/>
            <person name="Pelletier E."/>
            <person name="Niang G."/>
            <person name="Scheremetjew M."/>
            <person name="Finn R."/>
            <person name="Kale V."/>
            <person name="Holt S."/>
            <person name="Cochrane G."/>
            <person name="Meng A."/>
            <person name="Brown T."/>
            <person name="Cohen L."/>
        </authorList>
    </citation>
    <scope>NUCLEOTIDE SEQUENCE</scope>
    <source>
        <strain evidence="4">Grunow 1884</strain>
    </source>
</reference>
<feature type="chain" id="PRO_5031326124" evidence="3">
    <location>
        <begin position="24"/>
        <end position="268"/>
    </location>
</feature>
<protein>
    <submittedName>
        <fullName evidence="4">Uncharacterized protein</fullName>
    </submittedName>
</protein>
<dbReference type="AlphaFoldDB" id="A0A7S2A1E0"/>
<keyword evidence="1" id="KW-0175">Coiled coil</keyword>
<feature type="signal peptide" evidence="3">
    <location>
        <begin position="1"/>
        <end position="23"/>
    </location>
</feature>
<feature type="coiled-coil region" evidence="1">
    <location>
        <begin position="222"/>
        <end position="267"/>
    </location>
</feature>
<sequence>MTSSKTLLATVSLGLVFLESTKGLGTPTRRNLRGISPPGLKNGKPERKGPSSEGVSDKEHRESLIPFLPDVLTPKTRGLQEDDSSLESSLSDGSESFSVSGEESESLSVFGEESESEDNAVVAGPAVLGPGPDALTGPGRAGPAQEDGGPQRVRSGPGGRVSQQELRVGRRGPDGRGKGRRGPRGGRDRGRMGGIFVVGALRDETASTEEITAACDVLDGYAEKREEKLAKLGEMIDGLEETQETLRNRLERKQEKLIDLMNLINEKC</sequence>